<reference evidence="1 2" key="1">
    <citation type="submission" date="2014-01" db="EMBL/GenBank/DDBJ databases">
        <authorList>
            <person name="Durkin A.S."/>
            <person name="McCorrison J."/>
            <person name="Torralba M."/>
            <person name="Gillis M."/>
            <person name="Haft D.H."/>
            <person name="Methe B."/>
            <person name="Sutton G."/>
            <person name="Nelson K.E."/>
        </authorList>
    </citation>
    <scope>NUCLEOTIDE SEQUENCE [LARGE SCALE GENOMIC DNA]</scope>
    <source>
        <strain evidence="1 2">205/92</strain>
    </source>
</reference>
<evidence type="ECO:0000313" key="1">
    <source>
        <dbReference type="EMBL" id="EUD10563.1"/>
    </source>
</evidence>
<dbReference type="AlphaFoldDB" id="A0AAV3M439"/>
<protein>
    <submittedName>
        <fullName evidence="1">Uncharacterized protein</fullName>
    </submittedName>
</protein>
<evidence type="ECO:0000313" key="2">
    <source>
        <dbReference type="Proteomes" id="UP000022311"/>
    </source>
</evidence>
<organism evidence="1 2">
    <name type="scientific">Providencia alcalifaciens 205/92</name>
    <dbReference type="NCBI Taxonomy" id="1256988"/>
    <lineage>
        <taxon>Bacteria</taxon>
        <taxon>Pseudomonadati</taxon>
        <taxon>Pseudomonadota</taxon>
        <taxon>Gammaproteobacteria</taxon>
        <taxon>Enterobacterales</taxon>
        <taxon>Morganellaceae</taxon>
        <taxon>Providencia</taxon>
    </lineage>
</organism>
<dbReference type="Proteomes" id="UP000022311">
    <property type="component" value="Unassembled WGS sequence"/>
</dbReference>
<name>A0AAV3M439_9GAMM</name>
<accession>A0AAV3M439</accession>
<sequence length="44" mass="5111">MEKVEKRLTDLSGAFTHIYPDIKLKTELRIVEMECNITSNQLSD</sequence>
<dbReference type="EMBL" id="JALD01000050">
    <property type="protein sequence ID" value="EUD10563.1"/>
    <property type="molecule type" value="Genomic_DNA"/>
</dbReference>
<comment type="caution">
    <text evidence="1">The sequence shown here is derived from an EMBL/GenBank/DDBJ whole genome shotgun (WGS) entry which is preliminary data.</text>
</comment>
<proteinExistence type="predicted"/>
<gene>
    <name evidence="1" type="ORF">HMPREF1563_2146</name>
</gene>